<evidence type="ECO:0000313" key="2">
    <source>
        <dbReference type="Proteomes" id="UP000182057"/>
    </source>
</evidence>
<name>A0A1D3UGB9_TANFO</name>
<evidence type="ECO:0000313" key="1">
    <source>
        <dbReference type="EMBL" id="SCQ19153.1"/>
    </source>
</evidence>
<sequence>MNIKMLFIDEKVIENVHFGYFQWLSIPNRAFKQAAYWRWAFF</sequence>
<reference evidence="1 2" key="1">
    <citation type="submission" date="2016-09" db="EMBL/GenBank/DDBJ databases">
        <authorList>
            <person name="Capua I."/>
            <person name="De Benedictis P."/>
            <person name="Joannis T."/>
            <person name="Lombin L.H."/>
            <person name="Cattoli G."/>
        </authorList>
    </citation>
    <scope>NUCLEOTIDE SEQUENCE [LARGE SCALE GENOMIC DNA]</scope>
    <source>
        <strain evidence="1 2">UB20</strain>
    </source>
</reference>
<proteinExistence type="predicted"/>
<organism evidence="1 2">
    <name type="scientific">Tannerella forsythia</name>
    <name type="common">Bacteroides forsythus</name>
    <dbReference type="NCBI Taxonomy" id="28112"/>
    <lineage>
        <taxon>Bacteria</taxon>
        <taxon>Pseudomonadati</taxon>
        <taxon>Bacteroidota</taxon>
        <taxon>Bacteroidia</taxon>
        <taxon>Bacteroidales</taxon>
        <taxon>Tannerellaceae</taxon>
        <taxon>Tannerella</taxon>
    </lineage>
</organism>
<dbReference type="AlphaFoldDB" id="A0A1D3UGB9"/>
<dbReference type="Proteomes" id="UP000182057">
    <property type="component" value="Unassembled WGS sequence"/>
</dbReference>
<accession>A0A1D3UGB9</accession>
<dbReference type="EMBL" id="FMMM01000023">
    <property type="protein sequence ID" value="SCQ19153.1"/>
    <property type="molecule type" value="Genomic_DNA"/>
</dbReference>
<gene>
    <name evidence="1" type="ORF">TFUB20_00606</name>
</gene>
<protein>
    <submittedName>
        <fullName evidence="1">Uncharacterized protein</fullName>
    </submittedName>
</protein>